<keyword evidence="3" id="KW-1185">Reference proteome</keyword>
<evidence type="ECO:0000313" key="3">
    <source>
        <dbReference type="Proteomes" id="UP000186601"/>
    </source>
</evidence>
<proteinExistence type="predicted"/>
<protein>
    <submittedName>
        <fullName evidence="2">Uncharacterized protein</fullName>
    </submittedName>
</protein>
<reference evidence="2 3" key="1">
    <citation type="submission" date="2018-02" db="EMBL/GenBank/DDBJ databases">
        <title>Genome sequence of the basidiomycete white-rot fungus Phlebia centrifuga.</title>
        <authorList>
            <person name="Granchi Z."/>
            <person name="Peng M."/>
            <person name="de Vries R.P."/>
            <person name="Hilden K."/>
            <person name="Makela M.R."/>
            <person name="Grigoriev I."/>
            <person name="Riley R."/>
        </authorList>
    </citation>
    <scope>NUCLEOTIDE SEQUENCE [LARGE SCALE GENOMIC DNA]</scope>
    <source>
        <strain evidence="2 3">FBCC195</strain>
    </source>
</reference>
<sequence length="126" mass="13336">MPTLMATVEFVPPTLEEKASGQQGELEATAQRRLRGSGGLQGFTYVYIFAPSKEASAASTRESYTASGSPAPQSDTATPTPESTPGLEPSCFNIFASGPWVFGGGEIGTPYPNIIWGNKYNKLLSL</sequence>
<evidence type="ECO:0000313" key="2">
    <source>
        <dbReference type="EMBL" id="PSS05444.1"/>
    </source>
</evidence>
<gene>
    <name evidence="2" type="ORF">PHLCEN_2v3824</name>
</gene>
<comment type="caution">
    <text evidence="2">The sequence shown here is derived from an EMBL/GenBank/DDBJ whole genome shotgun (WGS) entry which is preliminary data.</text>
</comment>
<evidence type="ECO:0000256" key="1">
    <source>
        <dbReference type="SAM" id="MobiDB-lite"/>
    </source>
</evidence>
<name>A0A2R6QBF1_9APHY</name>
<dbReference type="EMBL" id="MLYV02000371">
    <property type="protein sequence ID" value="PSS05444.1"/>
    <property type="molecule type" value="Genomic_DNA"/>
</dbReference>
<feature type="compositionally biased region" description="Polar residues" evidence="1">
    <location>
        <begin position="59"/>
        <end position="83"/>
    </location>
</feature>
<feature type="region of interest" description="Disordered" evidence="1">
    <location>
        <begin position="59"/>
        <end position="89"/>
    </location>
</feature>
<dbReference type="Proteomes" id="UP000186601">
    <property type="component" value="Unassembled WGS sequence"/>
</dbReference>
<organism evidence="2 3">
    <name type="scientific">Hermanssonia centrifuga</name>
    <dbReference type="NCBI Taxonomy" id="98765"/>
    <lineage>
        <taxon>Eukaryota</taxon>
        <taxon>Fungi</taxon>
        <taxon>Dikarya</taxon>
        <taxon>Basidiomycota</taxon>
        <taxon>Agaricomycotina</taxon>
        <taxon>Agaricomycetes</taxon>
        <taxon>Polyporales</taxon>
        <taxon>Meruliaceae</taxon>
        <taxon>Hermanssonia</taxon>
    </lineage>
</organism>
<dbReference type="AlphaFoldDB" id="A0A2R6QBF1"/>
<accession>A0A2R6QBF1</accession>